<protein>
    <recommendedName>
        <fullName evidence="6">Tagatose-6-phosphate kinase</fullName>
        <ecNumber evidence="6">2.7.1.144</ecNumber>
    </recommendedName>
</protein>
<keyword evidence="4 8" id="KW-0418">Kinase</keyword>
<feature type="domain" description="Carbohydrate kinase PfkB" evidence="7">
    <location>
        <begin position="31"/>
        <end position="296"/>
    </location>
</feature>
<dbReference type="PANTHER" id="PTHR46566">
    <property type="entry name" value="1-PHOSPHOFRUCTOKINASE-RELATED"/>
    <property type="match status" value="1"/>
</dbReference>
<dbReference type="SUPFAM" id="SSF53613">
    <property type="entry name" value="Ribokinase-like"/>
    <property type="match status" value="1"/>
</dbReference>
<evidence type="ECO:0000256" key="1">
    <source>
        <dbReference type="ARBA" id="ARBA00005380"/>
    </source>
</evidence>
<dbReference type="UniPathway" id="UPA00704">
    <property type="reaction ID" value="UER00715"/>
</dbReference>
<evidence type="ECO:0000256" key="3">
    <source>
        <dbReference type="ARBA" id="ARBA00022741"/>
    </source>
</evidence>
<dbReference type="CDD" id="cd01164">
    <property type="entry name" value="FruK_PfkB_like"/>
    <property type="match status" value="1"/>
</dbReference>
<dbReference type="GO" id="GO:2001059">
    <property type="term" value="P:D-tagatose 6-phosphate catabolic process"/>
    <property type="evidence" value="ECO:0007669"/>
    <property type="project" value="UniProtKB-UniPathway"/>
</dbReference>
<dbReference type="InterPro" id="IPR017583">
    <property type="entry name" value="Tagatose/fructose_Pkinase"/>
</dbReference>
<comment type="similarity">
    <text evidence="6">Belongs to the carbohydrate kinase PfkB family. LacC subfamily.</text>
</comment>
<dbReference type="OrthoDB" id="9801219at2"/>
<dbReference type="Gene3D" id="3.40.1190.20">
    <property type="match status" value="1"/>
</dbReference>
<evidence type="ECO:0000313" key="9">
    <source>
        <dbReference type="Proteomes" id="UP000235649"/>
    </source>
</evidence>
<proteinExistence type="inferred from homology"/>
<dbReference type="GO" id="GO:0005524">
    <property type="term" value="F:ATP binding"/>
    <property type="evidence" value="ECO:0007669"/>
    <property type="project" value="UniProtKB-KW"/>
</dbReference>
<dbReference type="PROSITE" id="PS00584">
    <property type="entry name" value="PFKB_KINASES_2"/>
    <property type="match status" value="1"/>
</dbReference>
<gene>
    <name evidence="8" type="ORF">CBP76_12295</name>
</gene>
<dbReference type="InterPro" id="IPR029056">
    <property type="entry name" value="Ribokinase-like"/>
</dbReference>
<keyword evidence="9" id="KW-1185">Reference proteome</keyword>
<comment type="similarity">
    <text evidence="1">Belongs to the carbohydrate kinase pfkB family.</text>
</comment>
<dbReference type="AlphaFoldDB" id="A0A2N7AR93"/>
<comment type="catalytic activity">
    <reaction evidence="6">
        <text>D-tagatofuranose 6-phosphate + ATP = D-tagatofuranose 1,6-bisphosphate + ADP + H(+)</text>
        <dbReference type="Rhea" id="RHEA:12420"/>
        <dbReference type="ChEBI" id="CHEBI:15378"/>
        <dbReference type="ChEBI" id="CHEBI:30616"/>
        <dbReference type="ChEBI" id="CHEBI:58694"/>
        <dbReference type="ChEBI" id="CHEBI:58695"/>
        <dbReference type="ChEBI" id="CHEBI:456216"/>
        <dbReference type="EC" id="2.7.1.144"/>
    </reaction>
</comment>
<evidence type="ECO:0000256" key="2">
    <source>
        <dbReference type="ARBA" id="ARBA00022679"/>
    </source>
</evidence>
<reference evidence="8 9" key="1">
    <citation type="submission" date="2017-05" db="EMBL/GenBank/DDBJ databases">
        <title>Lactobacillus nurukis nov., sp. nov., isolated from nuruk.</title>
        <authorList>
            <person name="Kim S.-J."/>
        </authorList>
    </citation>
    <scope>NUCLEOTIDE SEQUENCE [LARGE SCALE GENOMIC DNA]</scope>
    <source>
        <strain evidence="8 9">SYF10-1a</strain>
    </source>
</reference>
<dbReference type="NCBIfam" id="TIGR03168">
    <property type="entry name" value="1-PFK"/>
    <property type="match status" value="1"/>
</dbReference>
<dbReference type="EC" id="2.7.1.144" evidence="6"/>
<evidence type="ECO:0000256" key="4">
    <source>
        <dbReference type="ARBA" id="ARBA00022777"/>
    </source>
</evidence>
<dbReference type="GO" id="GO:0005988">
    <property type="term" value="P:lactose metabolic process"/>
    <property type="evidence" value="ECO:0007669"/>
    <property type="project" value="UniProtKB-KW"/>
</dbReference>
<dbReference type="GO" id="GO:0009024">
    <property type="term" value="F:tagatose-6-phosphate kinase activity"/>
    <property type="evidence" value="ECO:0007669"/>
    <property type="project" value="UniProtKB-EC"/>
</dbReference>
<dbReference type="InterPro" id="IPR011611">
    <property type="entry name" value="PfkB_dom"/>
</dbReference>
<keyword evidence="6" id="KW-0423">Lactose metabolism</keyword>
<keyword evidence="2 6" id="KW-0808">Transferase</keyword>
<dbReference type="Pfam" id="PF00294">
    <property type="entry name" value="PfkB"/>
    <property type="match status" value="1"/>
</dbReference>
<dbReference type="GO" id="GO:0005829">
    <property type="term" value="C:cytosol"/>
    <property type="evidence" value="ECO:0007669"/>
    <property type="project" value="TreeGrafter"/>
</dbReference>
<sequence>MILTVTLNPSVDTLYKLDTLNIDSVNRTAPLKVLGGKGVNAARVLSILGSQAIVTGFLGGYNGQYFSDNLNVLLKNNPMKNEFIKCHDETRNCITIMHDSGKQTEINELGPRISNNELNQLLSKIKNIINTRSINIVVISGNIPIGVDEDIYYQLISLINSLNLDIKVILDTSQDVLKKTLKLCSENCTFPYAIKPNIHELKEISPIASNDIAKLISACSMDNIPIVIVSMGSKGCFAKIKSSIYSATVKPITAVNPTGSGDSSVGALAYAIENNLSDKNLIQCSMAAGEANALEENIGYISKNKYQEYYNYVKVKKIV</sequence>
<dbReference type="PANTHER" id="PTHR46566:SF5">
    <property type="entry name" value="1-PHOSPHOFRUCTOKINASE"/>
    <property type="match status" value="1"/>
</dbReference>
<keyword evidence="5 6" id="KW-0067">ATP-binding</keyword>
<dbReference type="PIRSF" id="PIRSF000535">
    <property type="entry name" value="1PFK/6PFK/LacC"/>
    <property type="match status" value="1"/>
</dbReference>
<keyword evidence="3 6" id="KW-0547">Nucleotide-binding</keyword>
<comment type="caution">
    <text evidence="8">The sequence shown here is derived from an EMBL/GenBank/DDBJ whole genome shotgun (WGS) entry which is preliminary data.</text>
</comment>
<dbReference type="GO" id="GO:0008443">
    <property type="term" value="F:phosphofructokinase activity"/>
    <property type="evidence" value="ECO:0007669"/>
    <property type="project" value="TreeGrafter"/>
</dbReference>
<evidence type="ECO:0000259" key="7">
    <source>
        <dbReference type="Pfam" id="PF00294"/>
    </source>
</evidence>
<evidence type="ECO:0000313" key="8">
    <source>
        <dbReference type="EMBL" id="PMD67873.1"/>
    </source>
</evidence>
<comment type="pathway">
    <text evidence="6">Carbohydrate metabolism; D-tagatose 6-phosphate degradation; D-glyceraldehyde 3-phosphate and glycerone phosphate from D-tagatose 6-phosphate: step 1/2.</text>
</comment>
<accession>A0A2N7AR93</accession>
<evidence type="ECO:0000256" key="6">
    <source>
        <dbReference type="PIRNR" id="PIRNR000535"/>
    </source>
</evidence>
<dbReference type="Proteomes" id="UP000235649">
    <property type="component" value="Unassembled WGS sequence"/>
</dbReference>
<dbReference type="EMBL" id="NIPR01000063">
    <property type="protein sequence ID" value="PMD67873.1"/>
    <property type="molecule type" value="Genomic_DNA"/>
</dbReference>
<name>A0A2N7AR93_9LACO</name>
<dbReference type="RefSeq" id="WP_102197152.1">
    <property type="nucleotide sequence ID" value="NZ_NIPR01000063.1"/>
</dbReference>
<organism evidence="8 9">
    <name type="scientific">Companilactobacillus nuruki</name>
    <dbReference type="NCBI Taxonomy" id="1993540"/>
    <lineage>
        <taxon>Bacteria</taxon>
        <taxon>Bacillati</taxon>
        <taxon>Bacillota</taxon>
        <taxon>Bacilli</taxon>
        <taxon>Lactobacillales</taxon>
        <taxon>Lactobacillaceae</taxon>
        <taxon>Companilactobacillus</taxon>
    </lineage>
</organism>
<dbReference type="InterPro" id="IPR002173">
    <property type="entry name" value="Carboh/pur_kinase_PfkB_CS"/>
</dbReference>
<evidence type="ECO:0000256" key="5">
    <source>
        <dbReference type="ARBA" id="ARBA00022840"/>
    </source>
</evidence>